<reference evidence="6" key="2">
    <citation type="submission" date="2015-04" db="UniProtKB">
        <authorList>
            <consortium name="EnsemblPlants"/>
        </authorList>
    </citation>
    <scope>IDENTIFICATION</scope>
</reference>
<evidence type="ECO:0000313" key="6">
    <source>
        <dbReference type="EnsemblPlants" id="OGLUM01G14830.1"/>
    </source>
</evidence>
<dbReference type="SUPFAM" id="SSF52540">
    <property type="entry name" value="P-loop containing nucleoside triphosphate hydrolases"/>
    <property type="match status" value="1"/>
</dbReference>
<evidence type="ECO:0000259" key="5">
    <source>
        <dbReference type="Pfam" id="PF23598"/>
    </source>
</evidence>
<dbReference type="Pfam" id="PF23598">
    <property type="entry name" value="LRR_14"/>
    <property type="match status" value="1"/>
</dbReference>
<feature type="domain" description="NB-ARC" evidence="3">
    <location>
        <begin position="165"/>
        <end position="259"/>
    </location>
</feature>
<dbReference type="FunFam" id="1.10.10.10:FF:000322">
    <property type="entry name" value="Probable disease resistance protein At1g63360"/>
    <property type="match status" value="1"/>
</dbReference>
<evidence type="ECO:0000256" key="1">
    <source>
        <dbReference type="ARBA" id="ARBA00022737"/>
    </source>
</evidence>
<evidence type="ECO:0000256" key="2">
    <source>
        <dbReference type="ARBA" id="ARBA00022821"/>
    </source>
</evidence>
<dbReference type="Gramene" id="OGLUM01G14830.1">
    <property type="protein sequence ID" value="OGLUM01G14830.1"/>
    <property type="gene ID" value="OGLUM01G14830"/>
</dbReference>
<accession>A0A0D9Y7I3</accession>
<reference evidence="6" key="1">
    <citation type="submission" date="2013-08" db="EMBL/GenBank/DDBJ databases">
        <title>Oryza genome evolution.</title>
        <authorList>
            <person name="Wing R.A."/>
            <person name="Panaud O."/>
            <person name="Oliveira A.C."/>
        </authorList>
    </citation>
    <scope>NUCLEOTIDE SEQUENCE</scope>
</reference>
<dbReference type="SUPFAM" id="SSF52047">
    <property type="entry name" value="RNI-like"/>
    <property type="match status" value="1"/>
</dbReference>
<dbReference type="InterPro" id="IPR042197">
    <property type="entry name" value="Apaf_helical"/>
</dbReference>
<dbReference type="Proteomes" id="UP000026961">
    <property type="component" value="Chromosome 1"/>
</dbReference>
<name>A0A0D9Y7I3_9ORYZ</name>
<dbReference type="InterPro" id="IPR002182">
    <property type="entry name" value="NB-ARC"/>
</dbReference>
<reference evidence="6" key="3">
    <citation type="submission" date="2018-05" db="EMBL/GenBank/DDBJ databases">
        <title>OgluRS3 (Oryza glumaepatula Reference Sequence Version 3).</title>
        <authorList>
            <person name="Zhang J."/>
            <person name="Kudrna D."/>
            <person name="Lee S."/>
            <person name="Talag J."/>
            <person name="Welchert J."/>
            <person name="Wing R.A."/>
        </authorList>
    </citation>
    <scope>NUCLEOTIDE SEQUENCE [LARGE SCALE GENOMIC DNA]</scope>
</reference>
<dbReference type="eggNOG" id="KOG4658">
    <property type="taxonomic scope" value="Eukaryota"/>
</dbReference>
<dbReference type="GO" id="GO:0009626">
    <property type="term" value="P:plant-type hypersensitive response"/>
    <property type="evidence" value="ECO:0007669"/>
    <property type="project" value="UniProtKB-ARBA"/>
</dbReference>
<dbReference type="Gene3D" id="1.10.8.430">
    <property type="entry name" value="Helical domain of apoptotic protease-activating factors"/>
    <property type="match status" value="1"/>
</dbReference>
<feature type="domain" description="Disease resistance R13L4/SHOC-2-like LRR" evidence="5">
    <location>
        <begin position="469"/>
        <end position="805"/>
    </location>
</feature>
<feature type="domain" description="Disease resistance protein winged helix" evidence="4">
    <location>
        <begin position="347"/>
        <end position="417"/>
    </location>
</feature>
<dbReference type="EnsemblPlants" id="OGLUM01G14830.1">
    <property type="protein sequence ID" value="OGLUM01G14830.1"/>
    <property type="gene ID" value="OGLUM01G14830"/>
</dbReference>
<evidence type="ECO:0000259" key="4">
    <source>
        <dbReference type="Pfam" id="PF23559"/>
    </source>
</evidence>
<dbReference type="PANTHER" id="PTHR23155:SF1137">
    <property type="entry name" value="OS08G0387700 PROTEIN"/>
    <property type="match status" value="1"/>
</dbReference>
<proteinExistence type="predicted"/>
<dbReference type="GO" id="GO:0043531">
    <property type="term" value="F:ADP binding"/>
    <property type="evidence" value="ECO:0007669"/>
    <property type="project" value="InterPro"/>
</dbReference>
<dbReference type="InterPro" id="IPR044974">
    <property type="entry name" value="Disease_R_plants"/>
</dbReference>
<dbReference type="InterPro" id="IPR058922">
    <property type="entry name" value="WHD_DRP"/>
</dbReference>
<dbReference type="Pfam" id="PF23559">
    <property type="entry name" value="WHD_DRP"/>
    <property type="match status" value="1"/>
</dbReference>
<dbReference type="GO" id="GO:0002758">
    <property type="term" value="P:innate immune response-activating signaling pathway"/>
    <property type="evidence" value="ECO:0007669"/>
    <property type="project" value="UniProtKB-ARBA"/>
</dbReference>
<dbReference type="Gene3D" id="3.80.10.10">
    <property type="entry name" value="Ribonuclease Inhibitor"/>
    <property type="match status" value="1"/>
</dbReference>
<keyword evidence="7" id="KW-1185">Reference proteome</keyword>
<dbReference type="Pfam" id="PF00931">
    <property type="entry name" value="NB-ARC"/>
    <property type="match status" value="1"/>
</dbReference>
<dbReference type="Gene3D" id="3.40.50.300">
    <property type="entry name" value="P-loop containing nucleotide triphosphate hydrolases"/>
    <property type="match status" value="1"/>
</dbReference>
<evidence type="ECO:0000313" key="7">
    <source>
        <dbReference type="Proteomes" id="UP000026961"/>
    </source>
</evidence>
<dbReference type="InterPro" id="IPR036388">
    <property type="entry name" value="WH-like_DNA-bd_sf"/>
</dbReference>
<dbReference type="PANTHER" id="PTHR23155">
    <property type="entry name" value="DISEASE RESISTANCE PROTEIN RP"/>
    <property type="match status" value="1"/>
</dbReference>
<keyword evidence="1" id="KW-0677">Repeat</keyword>
<sequence length="869" mass="99718">MGAGTEYMMCQLPTEAIVVSTSVGVMNSLLVKLTSLLGEEYKLLKAINKRSGGTRFASSPATWRIVWTVSCTKSVSTMDWLVTSISDFMARVQDAIEHRDRYKLSESVPTATPTHVVAIDPQHLALNEEEDGLVGIEGPKQKIIRMLMDEEEGSRKLKVGFKTRRHLHREYDLIDELKQYLRGMRYLIVINNIWSESVWDTICLAFALRKCGSRVIITTCIEDLGSVCRPNFYGHIYKVEPLNDFDSRMLFFRRVFSNEDACPDHLRKVSEEILRMCGGVPLAITSVASILAGQGDMMIEKWGRILSSRGYELETDPTIGWMRHVLSFSYSNLCPELRTCLLYLSTFPEYCSIRKDDLIRQWIAEGLVTEKFGCNQYEIAEIYFNNLIKRSIINPVDIDDCGMVMSCRVHDLMIDLIISKAIEENFIAILDDQHTMRGSHEARRFTLHFNRDLENTEQNLVLTRSVHHQTRSISLLGPIQCMFVISELKYLRLLQIEVYYSNIDSYDLTHMCEFCQLRYFRIRGILCKLPEKIGGLKYLETFDIDDNVKNIPSDVCKLSSMAHLTLPKHAKIPSGIDKLVALRTLKVSTSYDTSIEFYEGLGSLRKLRELELGATNYMSRDKVVSLAASLMKLGSCSLRSLILRSGDLSLEAGDRLNFWSPPPLHLRRLHVFEVVFSYVPDWIAKLDKLTSLVIRIREISKDGFGVLARLPCLLFLRLSVHRVKEEDATIVVCSRTFQYLKEFWFRYKVPCLVFEPLAMPRLQILNIQFDEECLYGRDDGVPCEPAGIEHLTNLMQISAHIHLAHHWMWQTPALPRRKVKHFSERHDEDGHGQVEEEAPVYKKAAEAMLTRATSKHPGIHYGNIQFIQM</sequence>
<dbReference type="AlphaFoldDB" id="A0A0D9Y7I3"/>
<dbReference type="Gene3D" id="1.10.10.10">
    <property type="entry name" value="Winged helix-like DNA-binding domain superfamily/Winged helix DNA-binding domain"/>
    <property type="match status" value="1"/>
</dbReference>
<dbReference type="InterPro" id="IPR055414">
    <property type="entry name" value="LRR_R13L4/SHOC2-like"/>
</dbReference>
<dbReference type="GO" id="GO:0042742">
    <property type="term" value="P:defense response to bacterium"/>
    <property type="evidence" value="ECO:0007669"/>
    <property type="project" value="UniProtKB-ARBA"/>
</dbReference>
<protein>
    <submittedName>
        <fullName evidence="6">Uncharacterized protein</fullName>
    </submittedName>
</protein>
<dbReference type="InterPro" id="IPR032675">
    <property type="entry name" value="LRR_dom_sf"/>
</dbReference>
<dbReference type="PRINTS" id="PR00364">
    <property type="entry name" value="DISEASERSIST"/>
</dbReference>
<organism evidence="6">
    <name type="scientific">Oryza glumipatula</name>
    <dbReference type="NCBI Taxonomy" id="40148"/>
    <lineage>
        <taxon>Eukaryota</taxon>
        <taxon>Viridiplantae</taxon>
        <taxon>Streptophyta</taxon>
        <taxon>Embryophyta</taxon>
        <taxon>Tracheophyta</taxon>
        <taxon>Spermatophyta</taxon>
        <taxon>Magnoliopsida</taxon>
        <taxon>Liliopsida</taxon>
        <taxon>Poales</taxon>
        <taxon>Poaceae</taxon>
        <taxon>BOP clade</taxon>
        <taxon>Oryzoideae</taxon>
        <taxon>Oryzeae</taxon>
        <taxon>Oryzinae</taxon>
        <taxon>Oryza</taxon>
    </lineage>
</organism>
<dbReference type="InterPro" id="IPR027417">
    <property type="entry name" value="P-loop_NTPase"/>
</dbReference>
<evidence type="ECO:0000259" key="3">
    <source>
        <dbReference type="Pfam" id="PF00931"/>
    </source>
</evidence>
<keyword evidence="2" id="KW-0611">Plant defense</keyword>